<evidence type="ECO:0000256" key="1">
    <source>
        <dbReference type="SAM" id="SignalP"/>
    </source>
</evidence>
<keyword evidence="1" id="KW-0732">Signal</keyword>
<feature type="signal peptide" evidence="1">
    <location>
        <begin position="1"/>
        <end position="30"/>
    </location>
</feature>
<evidence type="ECO:0000313" key="3">
    <source>
        <dbReference type="Proteomes" id="UP000472335"/>
    </source>
</evidence>
<dbReference type="Proteomes" id="UP000472335">
    <property type="component" value="Unassembled WGS sequence"/>
</dbReference>
<dbReference type="EMBL" id="JAAKZY010000370">
    <property type="protein sequence ID" value="NGO15365.1"/>
    <property type="molecule type" value="Genomic_DNA"/>
</dbReference>
<organism evidence="2 3">
    <name type="scientific">Streptomyces scabichelini</name>
    <dbReference type="NCBI Taxonomy" id="2711217"/>
    <lineage>
        <taxon>Bacteria</taxon>
        <taxon>Bacillati</taxon>
        <taxon>Actinomycetota</taxon>
        <taxon>Actinomycetes</taxon>
        <taxon>Kitasatosporales</taxon>
        <taxon>Streptomycetaceae</taxon>
        <taxon>Streptomyces</taxon>
    </lineage>
</organism>
<accession>A0A6G4VNE4</accession>
<dbReference type="RefSeq" id="WP_165270601.1">
    <property type="nucleotide sequence ID" value="NZ_JAAKZY010000370.1"/>
</dbReference>
<feature type="chain" id="PRO_5026007102" evidence="1">
    <location>
        <begin position="31"/>
        <end position="120"/>
    </location>
</feature>
<reference evidence="2 3" key="1">
    <citation type="submission" date="2020-02" db="EMBL/GenBank/DDBJ databases">
        <title>Whole-genome analyses of novel actinobacteria.</title>
        <authorList>
            <person name="Sahin N."/>
            <person name="Gencbay T."/>
        </authorList>
    </citation>
    <scope>NUCLEOTIDE SEQUENCE [LARGE SCALE GENOMIC DNA]</scope>
    <source>
        <strain evidence="2 3">HC44</strain>
    </source>
</reference>
<name>A0A6G4VNE4_9ACTN</name>
<sequence length="120" mass="12450">MITRKRIALVAATAALGGGLAFGPSVTATAQPADSCTNNWSISSGQGYANGKWCNYDTKATGTVHDTKSDGRCPYVRGNLVGGGYVDSDWAGPKGDSSPVRLSAPSGKRFAGITMRYINC</sequence>
<keyword evidence="3" id="KW-1185">Reference proteome</keyword>
<proteinExistence type="predicted"/>
<gene>
    <name evidence="2" type="ORF">G5C60_49260</name>
</gene>
<evidence type="ECO:0000313" key="2">
    <source>
        <dbReference type="EMBL" id="NGO15365.1"/>
    </source>
</evidence>
<comment type="caution">
    <text evidence="2">The sequence shown here is derived from an EMBL/GenBank/DDBJ whole genome shotgun (WGS) entry which is preliminary data.</text>
</comment>
<protein>
    <submittedName>
        <fullName evidence="2">Uncharacterized protein</fullName>
    </submittedName>
</protein>
<dbReference type="AlphaFoldDB" id="A0A6G4VNE4"/>